<dbReference type="EMBL" id="LPHB01000031">
    <property type="protein sequence ID" value="KWA64994.1"/>
    <property type="molecule type" value="Genomic_DNA"/>
</dbReference>
<dbReference type="Proteomes" id="UP000068603">
    <property type="component" value="Unassembled WGS sequence"/>
</dbReference>
<dbReference type="AlphaFoldDB" id="A0A108LPY6"/>
<protein>
    <submittedName>
        <fullName evidence="1">Uncharacterized protein</fullName>
    </submittedName>
</protein>
<dbReference type="KEGG" id="bstg:WT74_16180"/>
<name>A0A108LPY6_9BURK</name>
<comment type="caution">
    <text evidence="1">The sequence shown here is derived from an EMBL/GenBank/DDBJ whole genome shotgun (WGS) entry which is preliminary data.</text>
</comment>
<organism evidence="1">
    <name type="scientific">Burkholderia stagnalis</name>
    <dbReference type="NCBI Taxonomy" id="1503054"/>
    <lineage>
        <taxon>Bacteria</taxon>
        <taxon>Pseudomonadati</taxon>
        <taxon>Pseudomonadota</taxon>
        <taxon>Betaproteobacteria</taxon>
        <taxon>Burkholderiales</taxon>
        <taxon>Burkholderiaceae</taxon>
        <taxon>Burkholderia</taxon>
        <taxon>Burkholderia cepacia complex</taxon>
    </lineage>
</organism>
<accession>A0A108LPY6</accession>
<gene>
    <name evidence="1" type="ORF">WT44_10515</name>
</gene>
<sequence length="87" mass="9304">MPARARGTLRAASTRVMRCAAPVYATRPATRFRRAVNRDAPPYVGPSCAAHHAVFTAADRRADATPDDAAPLTPIRHAALVERARAA</sequence>
<proteinExistence type="predicted"/>
<reference evidence="1 2" key="1">
    <citation type="submission" date="2015-11" db="EMBL/GenBank/DDBJ databases">
        <title>Expanding the genomic diversity of Burkholderia species for the development of highly accurate diagnostics.</title>
        <authorList>
            <person name="Sahl J."/>
            <person name="Keim P."/>
            <person name="Wagner D."/>
        </authorList>
    </citation>
    <scope>NUCLEOTIDE SEQUENCE [LARGE SCALE GENOMIC DNA]</scope>
    <source>
        <strain evidence="1 2">MSMB1960WGS</strain>
    </source>
</reference>
<evidence type="ECO:0000313" key="1">
    <source>
        <dbReference type="EMBL" id="KWA64994.1"/>
    </source>
</evidence>
<evidence type="ECO:0000313" key="2">
    <source>
        <dbReference type="Proteomes" id="UP000068603"/>
    </source>
</evidence>